<dbReference type="GO" id="GO:0005979">
    <property type="term" value="P:regulation of glycogen biosynthetic process"/>
    <property type="evidence" value="ECO:0007669"/>
    <property type="project" value="TreeGrafter"/>
</dbReference>
<feature type="compositionally biased region" description="Low complexity" evidence="1">
    <location>
        <begin position="748"/>
        <end position="758"/>
    </location>
</feature>
<dbReference type="PANTHER" id="PTHR12307">
    <property type="entry name" value="PROTEIN PHOSPHATASE 1 REGULATORY SUBUNIT"/>
    <property type="match status" value="1"/>
</dbReference>
<dbReference type="EMBL" id="ML143451">
    <property type="protein sequence ID" value="TBU26064.1"/>
    <property type="molecule type" value="Genomic_DNA"/>
</dbReference>
<dbReference type="Gene3D" id="2.60.40.2440">
    <property type="entry name" value="Carbohydrate binding type-21 domain"/>
    <property type="match status" value="1"/>
</dbReference>
<dbReference type="GO" id="GO:0000164">
    <property type="term" value="C:protein phosphatase type 1 complex"/>
    <property type="evidence" value="ECO:0007669"/>
    <property type="project" value="TreeGrafter"/>
</dbReference>
<reference evidence="3" key="1">
    <citation type="submission" date="2019-01" db="EMBL/GenBank/DDBJ databases">
        <title>Draft genome sequences of three monokaryotic isolates of the white-rot basidiomycete fungus Dichomitus squalens.</title>
        <authorList>
            <consortium name="DOE Joint Genome Institute"/>
            <person name="Lopez S.C."/>
            <person name="Andreopoulos B."/>
            <person name="Pangilinan J."/>
            <person name="Lipzen A."/>
            <person name="Riley R."/>
            <person name="Ahrendt S."/>
            <person name="Ng V."/>
            <person name="Barry K."/>
            <person name="Daum C."/>
            <person name="Grigoriev I.V."/>
            <person name="Hilden K.S."/>
            <person name="Makela M.R."/>
            <person name="de Vries R.P."/>
        </authorList>
    </citation>
    <scope>NUCLEOTIDE SEQUENCE [LARGE SCALE GENOMIC DNA]</scope>
    <source>
        <strain evidence="3">OM18370.1</strain>
    </source>
</reference>
<dbReference type="AlphaFoldDB" id="A0A4Q9MFC2"/>
<evidence type="ECO:0000256" key="1">
    <source>
        <dbReference type="SAM" id="MobiDB-lite"/>
    </source>
</evidence>
<feature type="region of interest" description="Disordered" evidence="1">
    <location>
        <begin position="748"/>
        <end position="779"/>
    </location>
</feature>
<feature type="compositionally biased region" description="Low complexity" evidence="1">
    <location>
        <begin position="667"/>
        <end position="688"/>
    </location>
</feature>
<protein>
    <submittedName>
        <fullName evidence="3">Putative phosphatase regulatory subunit-domain-containing protein</fullName>
    </submittedName>
</protein>
<gene>
    <name evidence="3" type="ORF">BD311DRAFT_461662</name>
</gene>
<feature type="compositionally biased region" description="Low complexity" evidence="1">
    <location>
        <begin position="100"/>
        <end position="109"/>
    </location>
</feature>
<feature type="region of interest" description="Disordered" evidence="1">
    <location>
        <begin position="655"/>
        <end position="695"/>
    </location>
</feature>
<dbReference type="Proteomes" id="UP000292957">
    <property type="component" value="Unassembled WGS sequence"/>
</dbReference>
<name>A0A4Q9MFC2_9APHY</name>
<feature type="region of interest" description="Disordered" evidence="1">
    <location>
        <begin position="215"/>
        <end position="234"/>
    </location>
</feature>
<feature type="compositionally biased region" description="Polar residues" evidence="1">
    <location>
        <begin position="35"/>
        <end position="51"/>
    </location>
</feature>
<feature type="domain" description="CBM21" evidence="2">
    <location>
        <begin position="324"/>
        <end position="435"/>
    </location>
</feature>
<feature type="compositionally biased region" description="Polar residues" evidence="1">
    <location>
        <begin position="290"/>
        <end position="303"/>
    </location>
</feature>
<dbReference type="InterPro" id="IPR038175">
    <property type="entry name" value="CBM21_dom_sf"/>
</dbReference>
<dbReference type="GO" id="GO:2001069">
    <property type="term" value="F:glycogen binding"/>
    <property type="evidence" value="ECO:0007669"/>
    <property type="project" value="TreeGrafter"/>
</dbReference>
<dbReference type="PANTHER" id="PTHR12307:SF36">
    <property type="entry name" value="GLYCOGEN-BINDING SUBUNIT 76A"/>
    <property type="match status" value="1"/>
</dbReference>
<dbReference type="PROSITE" id="PS51159">
    <property type="entry name" value="CBM21"/>
    <property type="match status" value="1"/>
</dbReference>
<feature type="region of interest" description="Disordered" evidence="1">
    <location>
        <begin position="19"/>
        <end position="59"/>
    </location>
</feature>
<feature type="compositionally biased region" description="Basic and acidic residues" evidence="1">
    <location>
        <begin position="215"/>
        <end position="225"/>
    </location>
</feature>
<feature type="region of interest" description="Disordered" evidence="1">
    <location>
        <begin position="282"/>
        <end position="303"/>
    </location>
</feature>
<proteinExistence type="predicted"/>
<dbReference type="OrthoDB" id="1881at2759"/>
<dbReference type="GO" id="GO:0008157">
    <property type="term" value="F:protein phosphatase 1 binding"/>
    <property type="evidence" value="ECO:0007669"/>
    <property type="project" value="TreeGrafter"/>
</dbReference>
<evidence type="ECO:0000313" key="3">
    <source>
        <dbReference type="EMBL" id="TBU26064.1"/>
    </source>
</evidence>
<organism evidence="3">
    <name type="scientific">Dichomitus squalens</name>
    <dbReference type="NCBI Taxonomy" id="114155"/>
    <lineage>
        <taxon>Eukaryota</taxon>
        <taxon>Fungi</taxon>
        <taxon>Dikarya</taxon>
        <taxon>Basidiomycota</taxon>
        <taxon>Agaricomycotina</taxon>
        <taxon>Agaricomycetes</taxon>
        <taxon>Polyporales</taxon>
        <taxon>Polyporaceae</taxon>
        <taxon>Dichomitus</taxon>
    </lineage>
</organism>
<dbReference type="InterPro" id="IPR050782">
    <property type="entry name" value="PP1_regulatory_subunit_3"/>
</dbReference>
<sequence>MSTVVNLQTYTTRMDYTYSRHSNSAGAPLPHIPRRTSSSRSSVGLTAFQSTPSPPPATISRVLSADATYPAVVPIPTVLVVSPSPPQPQEPAATHEDEASSSSSSGSESYVQMYPRAKRTRTPRMQPFRSAADSTPTPAVLKARSNRQGAAFPVGSAASGDDTPRASTSFATPKPTLRVDVSDEKTPSTSLAAVARPSMVRTDSNRIVSAPHIDAAKSARKKSGEPLKSSLKSRRPVVRGDLSVVTGVSLTKSEPTTPVKSVHFDSRLEQVKLFLAEQKPLAISREGSPTDDTSGTESDFPSSIYGSKKDEDMMLTMTVTNMPAAPRADADIALEELKLSEDGLALNGRVRVRNIAFEKWVAVRFTVDYWQTTSEVTAKYLESTPGGVFDRFSFAIRLGDMLARIEEKTMYCALRYNVAGREIWDNNGGMNYKATFAKVPRPRPASPSTPTGNLSSLKSKLENVVNGQETVGSFMAQGTSGIRKSSSAFTLEASTSLAARYDFSASLRSPWTRSPPTSVTPTKSGHARNVTYPNTLSYFPKRGAMSKQAMVEDVRSSITRSPRLVQPDSPLEQLSASFYGASNASAEVADDSLVPIMSRRRSRNHQRGYFDIGLAQTGTEVKRTPPGTPVKERGARLSSENLALMAKAMEAGASERPTWFLERGGSEESTPSVTSNSESSLQSSPSGSPTDERVFGFGEARGAESESYSSFLNKYCYYTGNEGSFLDVGQDVIHRSHSASSVEEFLSMSPSPSYMLSPGETPTRSPSYDDVASISSGSTTPTMRTAGFAGLMDSPSMVSAAR</sequence>
<feature type="region of interest" description="Disordered" evidence="1">
    <location>
        <begin position="82"/>
        <end position="191"/>
    </location>
</feature>
<accession>A0A4Q9MFC2</accession>
<evidence type="ECO:0000259" key="2">
    <source>
        <dbReference type="PROSITE" id="PS51159"/>
    </source>
</evidence>
<dbReference type="InterPro" id="IPR005036">
    <property type="entry name" value="CBM21_dom"/>
</dbReference>
<dbReference type="Pfam" id="PF03370">
    <property type="entry name" value="CBM_21"/>
    <property type="match status" value="1"/>
</dbReference>